<feature type="transmembrane region" description="Helical" evidence="7">
    <location>
        <begin position="326"/>
        <end position="350"/>
    </location>
</feature>
<gene>
    <name evidence="8" type="ORF">BSCA_1691</name>
</gene>
<organism evidence="8 9">
    <name type="scientific">Bifidobacterium scardovii</name>
    <dbReference type="NCBI Taxonomy" id="158787"/>
    <lineage>
        <taxon>Bacteria</taxon>
        <taxon>Bacillati</taxon>
        <taxon>Actinomycetota</taxon>
        <taxon>Actinomycetes</taxon>
        <taxon>Bifidobacteriales</taxon>
        <taxon>Bifidobacteriaceae</taxon>
        <taxon>Bifidobacterium</taxon>
    </lineage>
</organism>
<comment type="subcellular location">
    <subcellularLocation>
        <location evidence="1">Cell membrane</location>
        <topology evidence="1">Multi-pass membrane protein</topology>
    </subcellularLocation>
</comment>
<dbReference type="EMBL" id="JGZO01000007">
    <property type="protein sequence ID" value="KFI94481.1"/>
    <property type="molecule type" value="Genomic_DNA"/>
</dbReference>
<dbReference type="OrthoDB" id="9773404at2"/>
<dbReference type="GeneID" id="85166282"/>
<sequence>MIEFTSRYLGTDAKGTRTFFVISLSSCIYWFLSIKGVIYEPFRQSLGVSNAQLGVLLGVTGFVQVFGYLALGWAQDFLQIRKVIAIDLIGYGAISLSLALMPNLPFWYLVVAFACFGLFGEALYWPTIQKSTRGLSDGIHQTALFSTQEAMRGMMGLFANMVTLLLFTVAASPVIGARSAMLCYALLMILFSAIVLRSIPPDFLHERDAADPRSGRPRRSGPSLVLAAARRPIVWTTGLATMAGYTAYIAATTYTLPLLQQAFGLTDGQAAVYGLINTGIFPVVSAMASGAIAKRFRSSPQWMVLLFLLCAACALPLALMPKGPGWFAPCTVITCVMALTCYAIRAVYYVPIGEYGIGNDQAATVMSVTSFLGYMPSFFAYPLFGAIIDGSGNGADAYRTVFLIILGSSIAGAVCSAIGHRLIASRRSEEER</sequence>
<evidence type="ECO:0000256" key="4">
    <source>
        <dbReference type="ARBA" id="ARBA00022692"/>
    </source>
</evidence>
<dbReference type="Gene3D" id="1.20.1250.20">
    <property type="entry name" value="MFS general substrate transporter like domains"/>
    <property type="match status" value="1"/>
</dbReference>
<evidence type="ECO:0000313" key="8">
    <source>
        <dbReference type="EMBL" id="KFI94481.1"/>
    </source>
</evidence>
<feature type="transmembrane region" description="Helical" evidence="7">
    <location>
        <begin position="157"/>
        <end position="175"/>
    </location>
</feature>
<feature type="transmembrane region" description="Helical" evidence="7">
    <location>
        <begin position="106"/>
        <end position="125"/>
    </location>
</feature>
<protein>
    <submittedName>
        <fullName evidence="8">Membrane protein</fullName>
    </submittedName>
</protein>
<feature type="transmembrane region" description="Helical" evidence="7">
    <location>
        <begin position="401"/>
        <end position="423"/>
    </location>
</feature>
<dbReference type="SUPFAM" id="SSF103473">
    <property type="entry name" value="MFS general substrate transporter"/>
    <property type="match status" value="1"/>
</dbReference>
<dbReference type="InterPro" id="IPR011701">
    <property type="entry name" value="MFS"/>
</dbReference>
<evidence type="ECO:0000256" key="7">
    <source>
        <dbReference type="SAM" id="Phobius"/>
    </source>
</evidence>
<dbReference type="Proteomes" id="UP000029033">
    <property type="component" value="Unassembled WGS sequence"/>
</dbReference>
<evidence type="ECO:0000256" key="2">
    <source>
        <dbReference type="ARBA" id="ARBA00022448"/>
    </source>
</evidence>
<dbReference type="AlphaFoldDB" id="A0A087DG31"/>
<feature type="transmembrane region" description="Helical" evidence="7">
    <location>
        <begin position="271"/>
        <end position="293"/>
    </location>
</feature>
<evidence type="ECO:0000256" key="3">
    <source>
        <dbReference type="ARBA" id="ARBA00022475"/>
    </source>
</evidence>
<feature type="transmembrane region" description="Helical" evidence="7">
    <location>
        <begin position="302"/>
        <end position="320"/>
    </location>
</feature>
<feature type="transmembrane region" description="Helical" evidence="7">
    <location>
        <begin position="20"/>
        <end position="39"/>
    </location>
</feature>
<dbReference type="Pfam" id="PF07690">
    <property type="entry name" value="MFS_1"/>
    <property type="match status" value="1"/>
</dbReference>
<reference evidence="8 9" key="1">
    <citation type="submission" date="2014-03" db="EMBL/GenBank/DDBJ databases">
        <title>Genomics of Bifidobacteria.</title>
        <authorList>
            <person name="Ventura M."/>
            <person name="Milani C."/>
            <person name="Lugli G.A."/>
        </authorList>
    </citation>
    <scope>NUCLEOTIDE SEQUENCE [LARGE SCALE GENOMIC DNA]</scope>
    <source>
        <strain evidence="8 9">LMG 21589</strain>
    </source>
</reference>
<evidence type="ECO:0000313" key="9">
    <source>
        <dbReference type="Proteomes" id="UP000029033"/>
    </source>
</evidence>
<dbReference type="PANTHER" id="PTHR23517:SF3">
    <property type="entry name" value="INTEGRAL MEMBRANE TRANSPORT PROTEIN"/>
    <property type="match status" value="1"/>
</dbReference>
<evidence type="ECO:0000256" key="1">
    <source>
        <dbReference type="ARBA" id="ARBA00004651"/>
    </source>
</evidence>
<feature type="transmembrane region" description="Helical" evidence="7">
    <location>
        <begin position="362"/>
        <end position="381"/>
    </location>
</feature>
<keyword evidence="9" id="KW-1185">Reference proteome</keyword>
<feature type="transmembrane region" description="Helical" evidence="7">
    <location>
        <begin position="51"/>
        <end position="71"/>
    </location>
</feature>
<feature type="transmembrane region" description="Helical" evidence="7">
    <location>
        <begin position="233"/>
        <end position="251"/>
    </location>
</feature>
<keyword evidence="3" id="KW-1003">Cell membrane</keyword>
<comment type="caution">
    <text evidence="8">The sequence shown here is derived from an EMBL/GenBank/DDBJ whole genome shotgun (WGS) entry which is preliminary data.</text>
</comment>
<evidence type="ECO:0000256" key="5">
    <source>
        <dbReference type="ARBA" id="ARBA00022989"/>
    </source>
</evidence>
<accession>A0A087DG31</accession>
<dbReference type="RefSeq" id="WP_033518984.1">
    <property type="nucleotide sequence ID" value="NZ_CAUPKV010000004.1"/>
</dbReference>
<dbReference type="InterPro" id="IPR050171">
    <property type="entry name" value="MFS_Transporters"/>
</dbReference>
<dbReference type="InterPro" id="IPR036259">
    <property type="entry name" value="MFS_trans_sf"/>
</dbReference>
<keyword evidence="2" id="KW-0813">Transport</keyword>
<keyword evidence="6 7" id="KW-0472">Membrane</keyword>
<name>A0A087DG31_9BIFI</name>
<keyword evidence="4 7" id="KW-0812">Transmembrane</keyword>
<proteinExistence type="predicted"/>
<evidence type="ECO:0000256" key="6">
    <source>
        <dbReference type="ARBA" id="ARBA00023136"/>
    </source>
</evidence>
<dbReference type="PANTHER" id="PTHR23517">
    <property type="entry name" value="RESISTANCE PROTEIN MDTM, PUTATIVE-RELATED-RELATED"/>
    <property type="match status" value="1"/>
</dbReference>
<feature type="transmembrane region" description="Helical" evidence="7">
    <location>
        <begin position="83"/>
        <end position="100"/>
    </location>
</feature>
<keyword evidence="5 7" id="KW-1133">Transmembrane helix</keyword>
<dbReference type="eggNOG" id="COG2271">
    <property type="taxonomic scope" value="Bacteria"/>
</dbReference>
<dbReference type="GO" id="GO:0022857">
    <property type="term" value="F:transmembrane transporter activity"/>
    <property type="evidence" value="ECO:0007669"/>
    <property type="project" value="InterPro"/>
</dbReference>
<feature type="transmembrane region" description="Helical" evidence="7">
    <location>
        <begin position="181"/>
        <end position="199"/>
    </location>
</feature>
<dbReference type="GO" id="GO:0005886">
    <property type="term" value="C:plasma membrane"/>
    <property type="evidence" value="ECO:0007669"/>
    <property type="project" value="UniProtKB-SubCell"/>
</dbReference>